<evidence type="ECO:0000259" key="16">
    <source>
        <dbReference type="Pfam" id="PF07715"/>
    </source>
</evidence>
<dbReference type="CDD" id="cd01347">
    <property type="entry name" value="ligand_gated_channel"/>
    <property type="match status" value="1"/>
</dbReference>
<dbReference type="GO" id="GO:0015420">
    <property type="term" value="F:ABC-type vitamin B12 transporter activity"/>
    <property type="evidence" value="ECO:0007669"/>
    <property type="project" value="InterPro"/>
</dbReference>
<dbReference type="InterPro" id="IPR010916">
    <property type="entry name" value="TonB_box_CS"/>
</dbReference>
<dbReference type="InterPro" id="IPR039426">
    <property type="entry name" value="TonB-dep_rcpt-like"/>
</dbReference>
<comment type="caution">
    <text evidence="17">The sequence shown here is derived from an EMBL/GenBank/DDBJ whole genome shotgun (WGS) entry which is preliminary data.</text>
</comment>
<proteinExistence type="inferred from homology"/>
<gene>
    <name evidence="17" type="primary">btuB</name>
    <name evidence="17" type="ORF">HW932_09325</name>
</gene>
<dbReference type="EMBL" id="JABZEO010000005">
    <property type="protein sequence ID" value="NVZ09463.1"/>
    <property type="molecule type" value="Genomic_DNA"/>
</dbReference>
<dbReference type="PROSITE" id="PS52016">
    <property type="entry name" value="TONB_DEPENDENT_REC_3"/>
    <property type="match status" value="1"/>
</dbReference>
<dbReference type="GO" id="GO:0015288">
    <property type="term" value="F:porin activity"/>
    <property type="evidence" value="ECO:0007669"/>
    <property type="project" value="UniProtKB-KW"/>
</dbReference>
<evidence type="ECO:0000256" key="5">
    <source>
        <dbReference type="ARBA" id="ARBA00022729"/>
    </source>
</evidence>
<dbReference type="Pfam" id="PF00593">
    <property type="entry name" value="TonB_dep_Rec_b-barrel"/>
    <property type="match status" value="1"/>
</dbReference>
<reference evidence="17 18" key="1">
    <citation type="submission" date="2020-06" db="EMBL/GenBank/DDBJ databases">
        <title>Whole-genome sequence of Allochromatium humboldtianum DSM 21881, type strain.</title>
        <authorList>
            <person name="Kyndt J.A."/>
            <person name="Meyer T.E."/>
        </authorList>
    </citation>
    <scope>NUCLEOTIDE SEQUENCE [LARGE SCALE GENOMIC DNA]</scope>
    <source>
        <strain evidence="17 18">DSM 21881</strain>
    </source>
</reference>
<evidence type="ECO:0000259" key="15">
    <source>
        <dbReference type="Pfam" id="PF00593"/>
    </source>
</evidence>
<keyword evidence="5 14" id="KW-0732">Signal</keyword>
<evidence type="ECO:0000256" key="9">
    <source>
        <dbReference type="ARBA" id="ARBA00023136"/>
    </source>
</evidence>
<keyword evidence="4 11" id="KW-0812">Transmembrane</keyword>
<sequence>MSHPWMLAALMLPLAGLVLADETPTQLESVVVTATRTAEPESTTLASVTVIDRPEIERRQARSVPDLLRGLPGVSLTRTGGPGHQSSLFLRGTNSDHVLVLVDGVKIGSATSGTASLEDLPIEQIERIEVVRGPRSSLYGSEAIGGVIQIFTRRGGGDWSPRLTLGAGTLHTARVAAGLSGGGERGWIDLGASLDRTDGIDACSGRSSPFAGCGVEQDDRDPYRNLGLSLRAGYSFSEQAELEFNALRTEGRLDFDGSAFAGNVSRSEQQVLGAKAILKPLEPWTLTLAAGQSRDNYRSFFDDPDTADGERFIDRFETTRDSLSLQNDWRLNEAQLATVGLDYRVDRVDGTVDYSRDTRDNLGVFGEYQASLGAADLKLSLRQDEDGDLGGHGTGNAALGYLFDTGLRVSLAYGTAFKAPSFNDLYYPDYGNPDLDPERSRSWELGIAGELPVGPGIDGRWDLSLYETDIDDLIAYDAASSAAANVRRARIRGLEATTSADYRDWSLKTSLTLLDPENRSPGANQGNLLPRRPEQSLEIDLERRFDRWSLGGTVFVAGRRYDDLANRDRLDGYALLDLRAEYRINPALRLQASLENALDEEYETAYLYNQLGRSVYLTLRYQP</sequence>
<feature type="chain" id="PRO_5032584704" evidence="14">
    <location>
        <begin position="21"/>
        <end position="623"/>
    </location>
</feature>
<feature type="domain" description="TonB-dependent receptor plug" evidence="16">
    <location>
        <begin position="42"/>
        <end position="147"/>
    </location>
</feature>
<keyword evidence="3 11" id="KW-1134">Transmembrane beta strand</keyword>
<evidence type="ECO:0000313" key="17">
    <source>
        <dbReference type="EMBL" id="NVZ09463.1"/>
    </source>
</evidence>
<dbReference type="PANTHER" id="PTHR30069:SF53">
    <property type="entry name" value="COLICIN I RECEPTOR-RELATED"/>
    <property type="match status" value="1"/>
</dbReference>
<evidence type="ECO:0000256" key="8">
    <source>
        <dbReference type="ARBA" id="ARBA00023114"/>
    </source>
</evidence>
<keyword evidence="18" id="KW-1185">Reference proteome</keyword>
<evidence type="ECO:0000256" key="1">
    <source>
        <dbReference type="ARBA" id="ARBA00004571"/>
    </source>
</evidence>
<evidence type="ECO:0000256" key="6">
    <source>
        <dbReference type="ARBA" id="ARBA00023065"/>
    </source>
</evidence>
<evidence type="ECO:0000256" key="12">
    <source>
        <dbReference type="PROSITE-ProRule" id="PRU10143"/>
    </source>
</evidence>
<keyword evidence="10 11" id="KW-0998">Cell outer membrane</keyword>
<dbReference type="GO" id="GO:0009279">
    <property type="term" value="C:cell outer membrane"/>
    <property type="evidence" value="ECO:0007669"/>
    <property type="project" value="UniProtKB-SubCell"/>
</dbReference>
<evidence type="ECO:0000256" key="10">
    <source>
        <dbReference type="ARBA" id="ARBA00023237"/>
    </source>
</evidence>
<dbReference type="InterPro" id="IPR000531">
    <property type="entry name" value="Beta-barrel_TonB"/>
</dbReference>
<dbReference type="Gene3D" id="2.40.170.20">
    <property type="entry name" value="TonB-dependent receptor, beta-barrel domain"/>
    <property type="match status" value="1"/>
</dbReference>
<comment type="subcellular location">
    <subcellularLocation>
        <location evidence="1 11">Cell outer membrane</location>
        <topology evidence="1 11">Multi-pass membrane protein</topology>
    </subcellularLocation>
</comment>
<dbReference type="InterPro" id="IPR012910">
    <property type="entry name" value="Plug_dom"/>
</dbReference>
<dbReference type="InterPro" id="IPR010101">
    <property type="entry name" value="B12_transptr_BtuB"/>
</dbReference>
<evidence type="ECO:0000256" key="2">
    <source>
        <dbReference type="ARBA" id="ARBA00022448"/>
    </source>
</evidence>
<evidence type="ECO:0000256" key="13">
    <source>
        <dbReference type="RuleBase" id="RU003357"/>
    </source>
</evidence>
<feature type="short sequence motif" description="TonB box" evidence="12">
    <location>
        <begin position="29"/>
        <end position="35"/>
    </location>
</feature>
<evidence type="ECO:0000256" key="11">
    <source>
        <dbReference type="PROSITE-ProRule" id="PRU01360"/>
    </source>
</evidence>
<accession>A0A850RKD5</accession>
<keyword evidence="9 11" id="KW-0472">Membrane</keyword>
<dbReference type="NCBIfam" id="TIGR01779">
    <property type="entry name" value="TonB-B12"/>
    <property type="match status" value="1"/>
</dbReference>
<dbReference type="AlphaFoldDB" id="A0A850RKD5"/>
<dbReference type="Gene3D" id="2.170.130.10">
    <property type="entry name" value="TonB-dependent receptor, plug domain"/>
    <property type="match status" value="1"/>
</dbReference>
<evidence type="ECO:0000256" key="7">
    <source>
        <dbReference type="ARBA" id="ARBA00023077"/>
    </source>
</evidence>
<feature type="signal peptide" evidence="14">
    <location>
        <begin position="1"/>
        <end position="20"/>
    </location>
</feature>
<dbReference type="RefSeq" id="WP_176976219.1">
    <property type="nucleotide sequence ID" value="NZ_JABZEO010000005.1"/>
</dbReference>
<dbReference type="SUPFAM" id="SSF56935">
    <property type="entry name" value="Porins"/>
    <property type="match status" value="1"/>
</dbReference>
<keyword evidence="7 12" id="KW-0798">TonB box</keyword>
<feature type="domain" description="TonB-dependent receptor-like beta-barrel" evidence="15">
    <location>
        <begin position="227"/>
        <end position="596"/>
    </location>
</feature>
<dbReference type="InterPro" id="IPR037066">
    <property type="entry name" value="Plug_dom_sf"/>
</dbReference>
<dbReference type="InterPro" id="IPR036942">
    <property type="entry name" value="Beta-barrel_TonB_sf"/>
</dbReference>
<dbReference type="Proteomes" id="UP000592294">
    <property type="component" value="Unassembled WGS sequence"/>
</dbReference>
<keyword evidence="8" id="KW-0626">Porin</keyword>
<evidence type="ECO:0000256" key="3">
    <source>
        <dbReference type="ARBA" id="ARBA00022452"/>
    </source>
</evidence>
<name>A0A850RKD5_9GAMM</name>
<evidence type="ECO:0000256" key="4">
    <source>
        <dbReference type="ARBA" id="ARBA00022692"/>
    </source>
</evidence>
<dbReference type="PANTHER" id="PTHR30069">
    <property type="entry name" value="TONB-DEPENDENT OUTER MEMBRANE RECEPTOR"/>
    <property type="match status" value="1"/>
</dbReference>
<comment type="similarity">
    <text evidence="11 13">Belongs to the TonB-dependent receptor family.</text>
</comment>
<keyword evidence="17" id="KW-0675">Receptor</keyword>
<keyword evidence="6" id="KW-0406">Ion transport</keyword>
<evidence type="ECO:0000256" key="14">
    <source>
        <dbReference type="SAM" id="SignalP"/>
    </source>
</evidence>
<dbReference type="Pfam" id="PF07715">
    <property type="entry name" value="Plug"/>
    <property type="match status" value="1"/>
</dbReference>
<protein>
    <submittedName>
        <fullName evidence="17">TonB-dependent vitamin B12 receptor</fullName>
    </submittedName>
</protein>
<dbReference type="GO" id="GO:0046930">
    <property type="term" value="C:pore complex"/>
    <property type="evidence" value="ECO:0007669"/>
    <property type="project" value="UniProtKB-KW"/>
</dbReference>
<organism evidence="17 18">
    <name type="scientific">Allochromatium humboldtianum</name>
    <dbReference type="NCBI Taxonomy" id="504901"/>
    <lineage>
        <taxon>Bacteria</taxon>
        <taxon>Pseudomonadati</taxon>
        <taxon>Pseudomonadota</taxon>
        <taxon>Gammaproteobacteria</taxon>
        <taxon>Chromatiales</taxon>
        <taxon>Chromatiaceae</taxon>
        <taxon>Allochromatium</taxon>
    </lineage>
</organism>
<keyword evidence="2 11" id="KW-0813">Transport</keyword>
<evidence type="ECO:0000313" key="18">
    <source>
        <dbReference type="Proteomes" id="UP000592294"/>
    </source>
</evidence>
<dbReference type="GO" id="GO:0006811">
    <property type="term" value="P:monoatomic ion transport"/>
    <property type="evidence" value="ECO:0007669"/>
    <property type="project" value="UniProtKB-KW"/>
</dbReference>
<dbReference type="PROSITE" id="PS00430">
    <property type="entry name" value="TONB_DEPENDENT_REC_1"/>
    <property type="match status" value="1"/>
</dbReference>